<accession>A0ABW3G0R7</accession>
<dbReference type="EMBL" id="JBHTIW010000021">
    <property type="protein sequence ID" value="MFD0922484.1"/>
    <property type="molecule type" value="Genomic_DNA"/>
</dbReference>
<evidence type="ECO:0000313" key="1">
    <source>
        <dbReference type="EMBL" id="MFD0922484.1"/>
    </source>
</evidence>
<proteinExistence type="predicted"/>
<keyword evidence="2" id="KW-1185">Reference proteome</keyword>
<dbReference type="RefSeq" id="WP_345600738.1">
    <property type="nucleotide sequence ID" value="NZ_BAABLT010000016.1"/>
</dbReference>
<dbReference type="Proteomes" id="UP001597018">
    <property type="component" value="Unassembled WGS sequence"/>
</dbReference>
<comment type="caution">
    <text evidence="1">The sequence shown here is derived from an EMBL/GenBank/DDBJ whole genome shotgun (WGS) entry which is preliminary data.</text>
</comment>
<gene>
    <name evidence="1" type="ORF">ACFQ16_22290</name>
</gene>
<evidence type="ECO:0000313" key="2">
    <source>
        <dbReference type="Proteomes" id="UP001597018"/>
    </source>
</evidence>
<name>A0ABW3G0R7_9PSEU</name>
<reference evidence="2" key="1">
    <citation type="journal article" date="2019" name="Int. J. Syst. Evol. Microbiol.">
        <title>The Global Catalogue of Microorganisms (GCM) 10K type strain sequencing project: providing services to taxonomists for standard genome sequencing and annotation.</title>
        <authorList>
            <consortium name="The Broad Institute Genomics Platform"/>
            <consortium name="The Broad Institute Genome Sequencing Center for Infectious Disease"/>
            <person name="Wu L."/>
            <person name="Ma J."/>
        </authorList>
    </citation>
    <scope>NUCLEOTIDE SEQUENCE [LARGE SCALE GENOMIC DNA]</scope>
    <source>
        <strain evidence="2">CCUG 56401</strain>
    </source>
</reference>
<protein>
    <submittedName>
        <fullName evidence="1">Uncharacterized protein</fullName>
    </submittedName>
</protein>
<sequence>MARFLHMLAIRPLVRVPAAPDDVGMTLLHRAWRVAATALGLGARKPLP</sequence>
<organism evidence="1 2">
    <name type="scientific">Saccharopolyspora rosea</name>
    <dbReference type="NCBI Taxonomy" id="524884"/>
    <lineage>
        <taxon>Bacteria</taxon>
        <taxon>Bacillati</taxon>
        <taxon>Actinomycetota</taxon>
        <taxon>Actinomycetes</taxon>
        <taxon>Pseudonocardiales</taxon>
        <taxon>Pseudonocardiaceae</taxon>
        <taxon>Saccharopolyspora</taxon>
    </lineage>
</organism>